<comment type="caution">
    <text evidence="2">The sequence shown here is derived from an EMBL/GenBank/DDBJ whole genome shotgun (WGS) entry which is preliminary data.</text>
</comment>
<protein>
    <submittedName>
        <fullName evidence="2">Uncharacterized protein</fullName>
    </submittedName>
</protein>
<dbReference type="Proteomes" id="UP001152523">
    <property type="component" value="Unassembled WGS sequence"/>
</dbReference>
<organism evidence="2 3">
    <name type="scientific">Cuscuta epithymum</name>
    <dbReference type="NCBI Taxonomy" id="186058"/>
    <lineage>
        <taxon>Eukaryota</taxon>
        <taxon>Viridiplantae</taxon>
        <taxon>Streptophyta</taxon>
        <taxon>Embryophyta</taxon>
        <taxon>Tracheophyta</taxon>
        <taxon>Spermatophyta</taxon>
        <taxon>Magnoliopsida</taxon>
        <taxon>eudicotyledons</taxon>
        <taxon>Gunneridae</taxon>
        <taxon>Pentapetalae</taxon>
        <taxon>asterids</taxon>
        <taxon>lamiids</taxon>
        <taxon>Solanales</taxon>
        <taxon>Convolvulaceae</taxon>
        <taxon>Cuscuteae</taxon>
        <taxon>Cuscuta</taxon>
        <taxon>Cuscuta subgen. Cuscuta</taxon>
    </lineage>
</organism>
<dbReference type="EMBL" id="CAMAPF010000023">
    <property type="protein sequence ID" value="CAH9072946.1"/>
    <property type="molecule type" value="Genomic_DNA"/>
</dbReference>
<proteinExistence type="predicted"/>
<evidence type="ECO:0000313" key="3">
    <source>
        <dbReference type="Proteomes" id="UP001152523"/>
    </source>
</evidence>
<sequence>MEHDEDQYNMGNIRFNTYSGRVYVDIEQKDVPKIKRTWKSNVALNPVGLVPNPLGFVLNLVGFVLNPVGLDVISAPSDCLRYLIGYQTLPPSNAYKYTIFLFYLDIPSSINLSSV</sequence>
<reference evidence="2" key="1">
    <citation type="submission" date="2022-07" db="EMBL/GenBank/DDBJ databases">
        <authorList>
            <person name="Macas J."/>
            <person name="Novak P."/>
            <person name="Neumann P."/>
        </authorList>
    </citation>
    <scope>NUCLEOTIDE SEQUENCE</scope>
</reference>
<accession>A0AAV0EGZ0</accession>
<keyword evidence="3" id="KW-1185">Reference proteome</keyword>
<name>A0AAV0EGZ0_9ASTE</name>
<evidence type="ECO:0000313" key="1">
    <source>
        <dbReference type="EMBL" id="CAH9072946.1"/>
    </source>
</evidence>
<gene>
    <name evidence="2" type="ORF">CEPIT_LOCUS24959</name>
    <name evidence="1" type="ORF">CEPIT_LOCUS4462</name>
</gene>
<evidence type="ECO:0000313" key="2">
    <source>
        <dbReference type="EMBL" id="CAH9123107.1"/>
    </source>
</evidence>
<dbReference type="EMBL" id="CAMAPF010000929">
    <property type="protein sequence ID" value="CAH9123107.1"/>
    <property type="molecule type" value="Genomic_DNA"/>
</dbReference>
<dbReference type="AlphaFoldDB" id="A0AAV0EGZ0"/>